<protein>
    <submittedName>
        <fullName evidence="2">Uncharacterized protein</fullName>
    </submittedName>
</protein>
<dbReference type="Gene3D" id="1.25.40.10">
    <property type="entry name" value="Tetratricopeptide repeat domain"/>
    <property type="match status" value="1"/>
</dbReference>
<feature type="region of interest" description="Disordered" evidence="1">
    <location>
        <begin position="295"/>
        <end position="341"/>
    </location>
</feature>
<dbReference type="AlphaFoldDB" id="A0A2A6BTM8"/>
<keyword evidence="3" id="KW-1185">Reference proteome</keyword>
<proteinExistence type="predicted"/>
<evidence type="ECO:0000256" key="1">
    <source>
        <dbReference type="SAM" id="MobiDB-lite"/>
    </source>
</evidence>
<gene>
    <name evidence="2" type="primary">WBGene00275705</name>
</gene>
<sequence length="624" mass="68555">MEKVRKYGGAVSKLYKEDGIASTKAAAYRAKAAVLIDGCQYVPRTAIIRENIWMRETIESLAASDQSIDRDELLECMWQLAYYPVARGAQMDDHLRLVLCLLSGELQLMTPPSATAFVYVGDLHRYQQTPLSQRLARLYYTRAMMEDPDAARPLNQLSIMMDSLPAVRCLLQAAACSKAFRVTQRNLEGRLGKMKLSPSASLVRLATLIEAAMAEKRPDDEQFATAAKEWTEALREYVKEMREGGGGGRKEKSPTPGAKLLQQLQQVQQPQEDLLLQLHCLSLAAGVAHWGMEKIGSRKRRASDSDEEERVVVSGRRRKGSQDDDDDDGPAGKKKDTDATPAAAAARAAASPALLTALSIALEWVSRVDGGRTGGDERYAHMKVMREKMKLEQVVNVAIMRLNEVPGLASRVECLLDGDVARKALVQWRIVEGMSGGVGGGKGGKDEEEEAETGLQWVALWTARIVAEEEGSIQHSPPAGFIPRADHSIMRKMAALHMSAQSKKSERPISVVLQASVLERRLGKIRSLADRSHLIWYVPASELARLDETKSASKAARDALRFIETEQHTRLRVLPTGGIPEALARATAECAPTALLSLDTVKDSASLPPLTQCLHVDSFAHSYK</sequence>
<accession>A0A2A6BTM8</accession>
<dbReference type="GO" id="GO:0070034">
    <property type="term" value="F:telomerase RNA binding"/>
    <property type="evidence" value="ECO:0000318"/>
    <property type="project" value="GO_Central"/>
</dbReference>
<organism evidence="2 3">
    <name type="scientific">Pristionchus pacificus</name>
    <name type="common">Parasitic nematode worm</name>
    <dbReference type="NCBI Taxonomy" id="54126"/>
    <lineage>
        <taxon>Eukaryota</taxon>
        <taxon>Metazoa</taxon>
        <taxon>Ecdysozoa</taxon>
        <taxon>Nematoda</taxon>
        <taxon>Chromadorea</taxon>
        <taxon>Rhabditida</taxon>
        <taxon>Rhabditina</taxon>
        <taxon>Diplogasteromorpha</taxon>
        <taxon>Diplogasteroidea</taxon>
        <taxon>Neodiplogasteridae</taxon>
        <taxon>Pristionchus</taxon>
    </lineage>
</organism>
<accession>A0A8R1UPL2</accession>
<dbReference type="GO" id="GO:0005697">
    <property type="term" value="C:telomerase holoenzyme complex"/>
    <property type="evidence" value="ECO:0000318"/>
    <property type="project" value="GO_Central"/>
</dbReference>
<dbReference type="SUPFAM" id="SSF48452">
    <property type="entry name" value="TPR-like"/>
    <property type="match status" value="1"/>
</dbReference>
<dbReference type="InterPro" id="IPR011990">
    <property type="entry name" value="TPR-like_helical_dom_sf"/>
</dbReference>
<reference evidence="3" key="1">
    <citation type="journal article" date="2008" name="Nat. Genet.">
        <title>The Pristionchus pacificus genome provides a unique perspective on nematode lifestyle and parasitism.</title>
        <authorList>
            <person name="Dieterich C."/>
            <person name="Clifton S.W."/>
            <person name="Schuster L.N."/>
            <person name="Chinwalla A."/>
            <person name="Delehaunty K."/>
            <person name="Dinkelacker I."/>
            <person name="Fulton L."/>
            <person name="Fulton R."/>
            <person name="Godfrey J."/>
            <person name="Minx P."/>
            <person name="Mitreva M."/>
            <person name="Roeseler W."/>
            <person name="Tian H."/>
            <person name="Witte H."/>
            <person name="Yang S.P."/>
            <person name="Wilson R.K."/>
            <person name="Sommer R.J."/>
        </authorList>
    </citation>
    <scope>NUCLEOTIDE SEQUENCE [LARGE SCALE GENOMIC DNA]</scope>
    <source>
        <strain evidence="3">PS312</strain>
    </source>
</reference>
<evidence type="ECO:0000313" key="2">
    <source>
        <dbReference type="EnsemblMetazoa" id="PPA37336.1"/>
    </source>
</evidence>
<evidence type="ECO:0000313" key="3">
    <source>
        <dbReference type="Proteomes" id="UP000005239"/>
    </source>
</evidence>
<dbReference type="GO" id="GO:0042162">
    <property type="term" value="F:telomeric DNA binding"/>
    <property type="evidence" value="ECO:0000318"/>
    <property type="project" value="GO_Central"/>
</dbReference>
<dbReference type="Proteomes" id="UP000005239">
    <property type="component" value="Unassembled WGS sequence"/>
</dbReference>
<dbReference type="Gene3D" id="3.40.50.1010">
    <property type="entry name" value="5'-nuclease"/>
    <property type="match status" value="1"/>
</dbReference>
<reference evidence="2" key="2">
    <citation type="submission" date="2022-06" db="UniProtKB">
        <authorList>
            <consortium name="EnsemblMetazoa"/>
        </authorList>
    </citation>
    <scope>IDENTIFICATION</scope>
    <source>
        <strain evidence="2">PS312</strain>
    </source>
</reference>
<dbReference type="EnsemblMetazoa" id="PPA37336.1">
    <property type="protein sequence ID" value="PPA37336.1"/>
    <property type="gene ID" value="WBGene00275705"/>
</dbReference>
<dbReference type="GO" id="GO:0000184">
    <property type="term" value="P:nuclear-transcribed mRNA catabolic process, nonsense-mediated decay"/>
    <property type="evidence" value="ECO:0000318"/>
    <property type="project" value="GO_Central"/>
</dbReference>
<name>A0A2A6BTM8_PRIPA</name>